<dbReference type="SMART" id="SM00248">
    <property type="entry name" value="ANK"/>
    <property type="match status" value="5"/>
</dbReference>
<feature type="transmembrane region" description="Helical" evidence="16">
    <location>
        <begin position="606"/>
        <end position="630"/>
    </location>
</feature>
<dbReference type="GO" id="GO:0005262">
    <property type="term" value="F:calcium channel activity"/>
    <property type="evidence" value="ECO:0007669"/>
    <property type="project" value="UniProtKB-KW"/>
</dbReference>
<evidence type="ECO:0000256" key="5">
    <source>
        <dbReference type="ARBA" id="ARBA00022673"/>
    </source>
</evidence>
<keyword evidence="4" id="KW-0109">Calcium transport</keyword>
<evidence type="ECO:0000256" key="1">
    <source>
        <dbReference type="ARBA" id="ARBA00004651"/>
    </source>
</evidence>
<dbReference type="PROSITE" id="PS50088">
    <property type="entry name" value="ANK_REPEAT"/>
    <property type="match status" value="3"/>
</dbReference>
<dbReference type="Gene3D" id="1.25.40.20">
    <property type="entry name" value="Ankyrin repeat-containing domain"/>
    <property type="match status" value="1"/>
</dbReference>
<feature type="repeat" description="ANK" evidence="13">
    <location>
        <begin position="144"/>
        <end position="176"/>
    </location>
</feature>
<evidence type="ECO:0000256" key="16">
    <source>
        <dbReference type="SAM" id="Phobius"/>
    </source>
</evidence>
<evidence type="ECO:0000256" key="10">
    <source>
        <dbReference type="ARBA" id="ARBA00023065"/>
    </source>
</evidence>
<sequence>MSISTMIIKERRFRKRKDIQALQYRQGPSSLDDEKSFFGHSKKQDDSPKGLDELVPHTPHKVDLITELAGSEVLIVYFAKLGASHQDSMIDLDYLETLIESGAKVNYTDRYGQTVLHEIVLRWPLDVAEFMLQHGADLNMGDDFGRTPLHVAASVNSAEYINWLVSNGADVHARTLKEEQTPIHYASKYNSCDSITALIDLGAKLNDRDHKQRTPLQVGAETGREEACRLLMEYDAPAGVYDDTGTTCLAHMIEKMPDVAAEALEQFQKVDKASRTVRYYLSYLETEKWNMLRAKKNPTGGWRELTKREPLEAIIKHNESRLIMHPVIQRLLAKKSELYGRRYFLSNLLINFVFTLIWTALTIGLPGPEKVENTSKKLSFYRPVSENMWRIILEIIGLLMVIYFVLKIRIEASLLSKNFNSYKLSRSQEIKRDLPYCHPRWPQEGKFINGELKKITSTPLASIYDIWYYMDCLSFLGLVILVISRAIIVEADFATEKDLYFRTLSFHYHAYPFVLILIWLRFMQAFRPFITLGPFIAMLGYVASDTMKFAFLFCEFYVPYCCAIWIVFGNVPGNSFEHFNDLLFEVLRMTVVDSFDFDALTSQNKLVAQLICGTYLALTSITCLNLYIALLSETFSRVFGNATATAYMLQGEALISVEKKMNQSKRKAIQLFIAEQCSPETVYGVGGETSDEARDIMSEMDNLKRQCDAIKKLQQDMKSRATFFKIEAMGILSQQNEIMEDLEETVQAMTTE</sequence>
<feature type="transmembrane region" description="Helical" evidence="16">
    <location>
        <begin position="343"/>
        <end position="367"/>
    </location>
</feature>
<keyword evidence="7" id="KW-0677">Repeat</keyword>
<evidence type="ECO:0000256" key="15">
    <source>
        <dbReference type="SAM" id="MobiDB-lite"/>
    </source>
</evidence>
<feature type="transmembrane region" description="Helical" evidence="16">
    <location>
        <begin position="549"/>
        <end position="568"/>
    </location>
</feature>
<feature type="transmembrane region" description="Helical" evidence="16">
    <location>
        <begin position="499"/>
        <end position="519"/>
    </location>
</feature>
<keyword evidence="8" id="KW-0106">Calcium</keyword>
<accession>A0A7M5WY74</accession>
<evidence type="ECO:0000256" key="12">
    <source>
        <dbReference type="ARBA" id="ARBA00023303"/>
    </source>
</evidence>
<keyword evidence="2" id="KW-0813">Transport</keyword>
<keyword evidence="6 16" id="KW-0812">Transmembrane</keyword>
<evidence type="ECO:0000313" key="19">
    <source>
        <dbReference type="Proteomes" id="UP000594262"/>
    </source>
</evidence>
<feature type="transmembrane region" description="Helical" evidence="16">
    <location>
        <begin position="466"/>
        <end position="487"/>
    </location>
</feature>
<dbReference type="EnsemblMetazoa" id="CLYHEMT014838.1">
    <property type="protein sequence ID" value="CLYHEMP014838.1"/>
    <property type="gene ID" value="CLYHEMG014838"/>
</dbReference>
<evidence type="ECO:0000256" key="7">
    <source>
        <dbReference type="ARBA" id="ARBA00022737"/>
    </source>
</evidence>
<dbReference type="SUPFAM" id="SSF48403">
    <property type="entry name" value="Ankyrin repeat"/>
    <property type="match status" value="1"/>
</dbReference>
<evidence type="ECO:0000256" key="9">
    <source>
        <dbReference type="ARBA" id="ARBA00022989"/>
    </source>
</evidence>
<dbReference type="Pfam" id="PF08016">
    <property type="entry name" value="PKD_channel"/>
    <property type="match status" value="1"/>
</dbReference>
<keyword evidence="9 16" id="KW-1133">Transmembrane helix</keyword>
<evidence type="ECO:0000256" key="14">
    <source>
        <dbReference type="SAM" id="Coils"/>
    </source>
</evidence>
<dbReference type="InterPro" id="IPR024862">
    <property type="entry name" value="TRPV"/>
</dbReference>
<keyword evidence="14" id="KW-0175">Coiled coil</keyword>
<evidence type="ECO:0000256" key="8">
    <source>
        <dbReference type="ARBA" id="ARBA00022837"/>
    </source>
</evidence>
<evidence type="ECO:0000259" key="17">
    <source>
        <dbReference type="Pfam" id="PF08016"/>
    </source>
</evidence>
<evidence type="ECO:0000256" key="6">
    <source>
        <dbReference type="ARBA" id="ARBA00022692"/>
    </source>
</evidence>
<evidence type="ECO:0000313" key="18">
    <source>
        <dbReference type="EnsemblMetazoa" id="CLYHEMP014838.1"/>
    </source>
</evidence>
<dbReference type="AlphaFoldDB" id="A0A7M5WY74"/>
<evidence type="ECO:0000256" key="2">
    <source>
        <dbReference type="ARBA" id="ARBA00022448"/>
    </source>
</evidence>
<dbReference type="InterPro" id="IPR036770">
    <property type="entry name" value="Ankyrin_rpt-contain_sf"/>
</dbReference>
<keyword evidence="5" id="KW-0107">Calcium channel</keyword>
<dbReference type="Pfam" id="PF12796">
    <property type="entry name" value="Ank_2"/>
    <property type="match status" value="2"/>
</dbReference>
<evidence type="ECO:0000256" key="4">
    <source>
        <dbReference type="ARBA" id="ARBA00022568"/>
    </source>
</evidence>
<evidence type="ECO:0000256" key="13">
    <source>
        <dbReference type="PROSITE-ProRule" id="PRU00023"/>
    </source>
</evidence>
<keyword evidence="19" id="KW-1185">Reference proteome</keyword>
<protein>
    <recommendedName>
        <fullName evidence="17">Polycystin cation channel PKD1/PKD2 domain-containing protein</fullName>
    </recommendedName>
</protein>
<proteinExistence type="predicted"/>
<feature type="region of interest" description="Disordered" evidence="15">
    <location>
        <begin position="29"/>
        <end position="53"/>
    </location>
</feature>
<evidence type="ECO:0000256" key="11">
    <source>
        <dbReference type="ARBA" id="ARBA00023136"/>
    </source>
</evidence>
<dbReference type="InterPro" id="IPR013122">
    <property type="entry name" value="PKD1_2_channel"/>
</dbReference>
<keyword evidence="10" id="KW-0406">Ion transport</keyword>
<keyword evidence="13" id="KW-0040">ANK repeat</keyword>
<reference evidence="18" key="1">
    <citation type="submission" date="2021-01" db="UniProtKB">
        <authorList>
            <consortium name="EnsemblMetazoa"/>
        </authorList>
    </citation>
    <scope>IDENTIFICATION</scope>
</reference>
<name>A0A7M5WY74_9CNID</name>
<feature type="transmembrane region" description="Helical" evidence="16">
    <location>
        <begin position="388"/>
        <end position="406"/>
    </location>
</feature>
<dbReference type="PROSITE" id="PS50297">
    <property type="entry name" value="ANK_REP_REGION"/>
    <property type="match status" value="3"/>
</dbReference>
<keyword evidence="12" id="KW-0407">Ion channel</keyword>
<dbReference type="InterPro" id="IPR002110">
    <property type="entry name" value="Ankyrin_rpt"/>
</dbReference>
<feature type="coiled-coil region" evidence="14">
    <location>
        <begin position="693"/>
        <end position="752"/>
    </location>
</feature>
<feature type="compositionally biased region" description="Basic and acidic residues" evidence="15">
    <location>
        <begin position="32"/>
        <end position="53"/>
    </location>
</feature>
<feature type="domain" description="Polycystin cation channel PKD1/PKD2" evidence="17">
    <location>
        <begin position="501"/>
        <end position="638"/>
    </location>
</feature>
<keyword evidence="3" id="KW-1003">Cell membrane</keyword>
<feature type="repeat" description="ANK" evidence="13">
    <location>
        <begin position="178"/>
        <end position="210"/>
    </location>
</feature>
<keyword evidence="11 16" id="KW-0472">Membrane</keyword>
<dbReference type="OrthoDB" id="194358at2759"/>
<feature type="repeat" description="ANK" evidence="13">
    <location>
        <begin position="111"/>
        <end position="143"/>
    </location>
</feature>
<organism evidence="18 19">
    <name type="scientific">Clytia hemisphaerica</name>
    <dbReference type="NCBI Taxonomy" id="252671"/>
    <lineage>
        <taxon>Eukaryota</taxon>
        <taxon>Metazoa</taxon>
        <taxon>Cnidaria</taxon>
        <taxon>Hydrozoa</taxon>
        <taxon>Hydroidolina</taxon>
        <taxon>Leptothecata</taxon>
        <taxon>Obeliida</taxon>
        <taxon>Clytiidae</taxon>
        <taxon>Clytia</taxon>
    </lineage>
</organism>
<dbReference type="GO" id="GO:0098703">
    <property type="term" value="P:calcium ion import across plasma membrane"/>
    <property type="evidence" value="ECO:0007669"/>
    <property type="project" value="TreeGrafter"/>
</dbReference>
<dbReference type="PANTHER" id="PTHR10582:SF33">
    <property type="entry name" value="TRANSIENT RECEPTOR POTENTIAL CHANNEL PYREXIA"/>
    <property type="match status" value="1"/>
</dbReference>
<dbReference type="Proteomes" id="UP000594262">
    <property type="component" value="Unplaced"/>
</dbReference>
<comment type="subcellular location">
    <subcellularLocation>
        <location evidence="1">Cell membrane</location>
        <topology evidence="1">Multi-pass membrane protein</topology>
    </subcellularLocation>
</comment>
<dbReference type="PANTHER" id="PTHR10582">
    <property type="entry name" value="TRANSIENT RECEPTOR POTENTIAL ION CHANNEL PROTEIN"/>
    <property type="match status" value="1"/>
</dbReference>
<evidence type="ECO:0000256" key="3">
    <source>
        <dbReference type="ARBA" id="ARBA00022475"/>
    </source>
</evidence>
<dbReference type="GO" id="GO:0005886">
    <property type="term" value="C:plasma membrane"/>
    <property type="evidence" value="ECO:0007669"/>
    <property type="project" value="UniProtKB-SubCell"/>
</dbReference>